<proteinExistence type="predicted"/>
<dbReference type="EMBL" id="CM037020">
    <property type="protein sequence ID" value="KAH7671438.1"/>
    <property type="molecule type" value="Genomic_DNA"/>
</dbReference>
<dbReference type="Proteomes" id="UP000827976">
    <property type="component" value="Chromosome 10"/>
</dbReference>
<sequence length="267" mass="29944">MGGKQSKEAERRSETSSPDPVIPKKNDANSQATPPKEQLQTNMSSTAVAASPSETREAAVQEESQAQDKGQPNKVQTELHQPDFKPAFPPPPAGIDKFPNVTGPDTSRRQDQNPHNYNNNNNGIVPPQQNFYQPDQHGWDHRARRDSSSNWRFDHDYPYPYPYNRDQEICPVPPPAHGDQYQGQDQYWPRNDHIGRRHPHADGREYLTDDGIQNREKRSSSSGEKQSGTLVYDNIVICEDPSKVVMGIRNSAGGKVGGRVSGNRVIR</sequence>
<keyword evidence="2" id="KW-1185">Reference proteome</keyword>
<evidence type="ECO:0000313" key="2">
    <source>
        <dbReference type="Proteomes" id="UP000827976"/>
    </source>
</evidence>
<evidence type="ECO:0000313" key="1">
    <source>
        <dbReference type="EMBL" id="KAH7671438.1"/>
    </source>
</evidence>
<protein>
    <submittedName>
        <fullName evidence="1">Uncharacterized protein</fullName>
    </submittedName>
</protein>
<organism evidence="1 2">
    <name type="scientific">Dioscorea alata</name>
    <name type="common">Purple yam</name>
    <dbReference type="NCBI Taxonomy" id="55571"/>
    <lineage>
        <taxon>Eukaryota</taxon>
        <taxon>Viridiplantae</taxon>
        <taxon>Streptophyta</taxon>
        <taxon>Embryophyta</taxon>
        <taxon>Tracheophyta</taxon>
        <taxon>Spermatophyta</taxon>
        <taxon>Magnoliopsida</taxon>
        <taxon>Liliopsida</taxon>
        <taxon>Dioscoreales</taxon>
        <taxon>Dioscoreaceae</taxon>
        <taxon>Dioscorea</taxon>
    </lineage>
</organism>
<accession>A0ACB7VCV3</accession>
<comment type="caution">
    <text evidence="1">The sequence shown here is derived from an EMBL/GenBank/DDBJ whole genome shotgun (WGS) entry which is preliminary data.</text>
</comment>
<gene>
    <name evidence="1" type="ORF">IHE45_10G093500</name>
</gene>
<reference evidence="2" key="1">
    <citation type="journal article" date="2022" name="Nat. Commun.">
        <title>Chromosome evolution and the genetic basis of agronomically important traits in greater yam.</title>
        <authorList>
            <person name="Bredeson J.V."/>
            <person name="Lyons J.B."/>
            <person name="Oniyinde I.O."/>
            <person name="Okereke N.R."/>
            <person name="Kolade O."/>
            <person name="Nnabue I."/>
            <person name="Nwadili C.O."/>
            <person name="Hribova E."/>
            <person name="Parker M."/>
            <person name="Nwogha J."/>
            <person name="Shu S."/>
            <person name="Carlson J."/>
            <person name="Kariba R."/>
            <person name="Muthemba S."/>
            <person name="Knop K."/>
            <person name="Barton G.J."/>
            <person name="Sherwood A.V."/>
            <person name="Lopez-Montes A."/>
            <person name="Asiedu R."/>
            <person name="Jamnadass R."/>
            <person name="Muchugi A."/>
            <person name="Goodstein D."/>
            <person name="Egesi C.N."/>
            <person name="Featherston J."/>
            <person name="Asfaw A."/>
            <person name="Simpson G.G."/>
            <person name="Dolezel J."/>
            <person name="Hendre P.S."/>
            <person name="Van Deynze A."/>
            <person name="Kumar P.L."/>
            <person name="Obidiegwu J.E."/>
            <person name="Bhattacharjee R."/>
            <person name="Rokhsar D.S."/>
        </authorList>
    </citation>
    <scope>NUCLEOTIDE SEQUENCE [LARGE SCALE GENOMIC DNA]</scope>
    <source>
        <strain evidence="2">cv. TDa95/00328</strain>
    </source>
</reference>
<name>A0ACB7VCV3_DIOAL</name>